<feature type="compositionally biased region" description="Polar residues" evidence="1">
    <location>
        <begin position="393"/>
        <end position="402"/>
    </location>
</feature>
<dbReference type="OrthoDB" id="3237105at2759"/>
<dbReference type="PANTHER" id="PTHR33096:SF1">
    <property type="entry name" value="CXC1-LIKE CYSTEINE CLUSTER ASSOCIATED WITH KDZ TRANSPOSASES DOMAIN-CONTAINING PROTEIN"/>
    <property type="match status" value="1"/>
</dbReference>
<name>A0A2S4WKP4_9BASI</name>
<dbReference type="PANTHER" id="PTHR33096">
    <property type="entry name" value="CXC2 DOMAIN-CONTAINING PROTEIN"/>
    <property type="match status" value="1"/>
</dbReference>
<accession>A0A2S4WKP4</accession>
<proteinExistence type="predicted"/>
<evidence type="ECO:0000256" key="1">
    <source>
        <dbReference type="SAM" id="MobiDB-lite"/>
    </source>
</evidence>
<keyword evidence="3" id="KW-1185">Reference proteome</keyword>
<dbReference type="VEuPathDB" id="FungiDB:PSTT_15613"/>
<reference evidence="3" key="3">
    <citation type="journal article" date="2018" name="Mol. Plant Microbe Interact.">
        <title>Genome sequence resources for the wheat stripe rust pathogen (Puccinia striiformis f. sp. tritici) and the barley stripe rust pathogen (Puccinia striiformis f. sp. hordei).</title>
        <authorList>
            <person name="Xia C."/>
            <person name="Wang M."/>
            <person name="Yin C."/>
            <person name="Cornejo O.E."/>
            <person name="Hulbert S.H."/>
            <person name="Chen X."/>
        </authorList>
    </citation>
    <scope>NUCLEOTIDE SEQUENCE [LARGE SCALE GENOMIC DNA]</scope>
    <source>
        <strain evidence="3">93TX-2</strain>
    </source>
</reference>
<protein>
    <submittedName>
        <fullName evidence="2">Uncharacterized protein</fullName>
    </submittedName>
</protein>
<evidence type="ECO:0000313" key="3">
    <source>
        <dbReference type="Proteomes" id="UP000238274"/>
    </source>
</evidence>
<feature type="region of interest" description="Disordered" evidence="1">
    <location>
        <begin position="377"/>
        <end position="455"/>
    </location>
</feature>
<dbReference type="Proteomes" id="UP000238274">
    <property type="component" value="Unassembled WGS sequence"/>
</dbReference>
<gene>
    <name evidence="2" type="ORF">PSHT_01301</name>
</gene>
<dbReference type="AlphaFoldDB" id="A0A2S4WKP4"/>
<feature type="non-terminal residue" evidence="2">
    <location>
        <position position="1"/>
    </location>
</feature>
<feature type="non-terminal residue" evidence="2">
    <location>
        <position position="490"/>
    </location>
</feature>
<dbReference type="VEuPathDB" id="FungiDB:PSHT_01301"/>
<reference evidence="2 3" key="1">
    <citation type="submission" date="2017-12" db="EMBL/GenBank/DDBJ databases">
        <title>Gene loss provides genomic basis for host adaptation in cereal stripe rust fungi.</title>
        <authorList>
            <person name="Xia C."/>
        </authorList>
    </citation>
    <scope>NUCLEOTIDE SEQUENCE [LARGE SCALE GENOMIC DNA]</scope>
    <source>
        <strain evidence="2 3">93TX-2</strain>
    </source>
</reference>
<sequence>RIHDRQFESILAQNQLYDNEITREDVEAEHGWNPPPIDSDDDFDRAVFADQARWRQKAKDFNWTSVMPILHTWYMTCQILTKNWTARSYEDQGRCRCAPHMLTHLSQMRNPHKTTVVNYTPQFFKHQWSAQRQFQKEHTEAESDRRTKLVKYYKQEVVVELLSCCLLCYGKHLQGPEIFLATEQEALDLLTSITEHSEELTGEGDMRSVIDDEETKLLLLLWEAKAELRYTIKAENRPMTDSKTRGSRTGTWLKGKVFKAQASRKAGVKRYICLATLDLGETALQPNYIDAIPIDGAISRSRYKMVIKMCEADLEIHGTLMDDWSEQISWLWTRCQPEGNQYYIAEWDQMIQRIGRGNPTEDQPQVEEQVEATVLEVDLDDGKDADGDVSNDISNNSRNNGPDNVTNDISSDISNDASHNVSNDASHNVSNNVSNDNSNKASNDVSDNVFNNGSDDVSNIGSDDVFNNGGNNVFNIGSDDVSNHNHFNVG</sequence>
<evidence type="ECO:0000313" key="2">
    <source>
        <dbReference type="EMBL" id="POW22360.1"/>
    </source>
</evidence>
<organism evidence="2 3">
    <name type="scientific">Puccinia striiformis</name>
    <dbReference type="NCBI Taxonomy" id="27350"/>
    <lineage>
        <taxon>Eukaryota</taxon>
        <taxon>Fungi</taxon>
        <taxon>Dikarya</taxon>
        <taxon>Basidiomycota</taxon>
        <taxon>Pucciniomycotina</taxon>
        <taxon>Pucciniomycetes</taxon>
        <taxon>Pucciniales</taxon>
        <taxon>Pucciniaceae</taxon>
        <taxon>Puccinia</taxon>
    </lineage>
</organism>
<dbReference type="EMBL" id="PKSM01000010">
    <property type="protein sequence ID" value="POW22360.1"/>
    <property type="molecule type" value="Genomic_DNA"/>
</dbReference>
<reference evidence="3" key="2">
    <citation type="journal article" date="2018" name="BMC Genomics">
        <title>Genomic insights into host adaptation between the wheat stripe rust pathogen (Puccinia striiformis f. sp. tritici) and the barley stripe rust pathogen (Puccinia striiformis f. sp. hordei).</title>
        <authorList>
            <person name="Xia C."/>
            <person name="Wang M."/>
            <person name="Yin C."/>
            <person name="Cornejo O.E."/>
            <person name="Hulbert S.H."/>
            <person name="Chen X."/>
        </authorList>
    </citation>
    <scope>NUCLEOTIDE SEQUENCE [LARGE SCALE GENOMIC DNA]</scope>
    <source>
        <strain evidence="3">93TX-2</strain>
    </source>
</reference>
<dbReference type="VEuPathDB" id="FungiDB:PSTT_01354"/>
<feature type="compositionally biased region" description="Low complexity" evidence="1">
    <location>
        <begin position="403"/>
        <end position="449"/>
    </location>
</feature>
<comment type="caution">
    <text evidence="2">The sequence shown here is derived from an EMBL/GenBank/DDBJ whole genome shotgun (WGS) entry which is preliminary data.</text>
</comment>